<organism evidence="3 4">
    <name type="scientific">Tumidithrix elongata BACA0141</name>
    <dbReference type="NCBI Taxonomy" id="2716417"/>
    <lineage>
        <taxon>Bacteria</taxon>
        <taxon>Bacillati</taxon>
        <taxon>Cyanobacteriota</taxon>
        <taxon>Cyanophyceae</taxon>
        <taxon>Pseudanabaenales</taxon>
        <taxon>Pseudanabaenaceae</taxon>
        <taxon>Tumidithrix</taxon>
        <taxon>Tumidithrix elongata</taxon>
    </lineage>
</organism>
<name>A0AAW9PXH3_9CYAN</name>
<keyword evidence="4" id="KW-1185">Reference proteome</keyword>
<protein>
    <recommendedName>
        <fullName evidence="2">UPF0102 protein V2H45_04270</fullName>
    </recommendedName>
</protein>
<dbReference type="PANTHER" id="PTHR34039:SF1">
    <property type="entry name" value="UPF0102 PROTEIN YRAN"/>
    <property type="match status" value="1"/>
</dbReference>
<dbReference type="Gene3D" id="3.40.1350.10">
    <property type="match status" value="1"/>
</dbReference>
<dbReference type="CDD" id="cd20736">
    <property type="entry name" value="PoNe_Nuclease"/>
    <property type="match status" value="1"/>
</dbReference>
<dbReference type="InterPro" id="IPR011856">
    <property type="entry name" value="tRNA_endonuc-like_dom_sf"/>
</dbReference>
<dbReference type="PANTHER" id="PTHR34039">
    <property type="entry name" value="UPF0102 PROTEIN YRAN"/>
    <property type="match status" value="1"/>
</dbReference>
<comment type="similarity">
    <text evidence="1 2">Belongs to the UPF0102 family.</text>
</comment>
<comment type="caution">
    <text evidence="3">The sequence shown here is derived from an EMBL/GenBank/DDBJ whole genome shotgun (WGS) entry which is preliminary data.</text>
</comment>
<gene>
    <name evidence="3" type="ORF">V2H45_04270</name>
</gene>
<dbReference type="GO" id="GO:0003676">
    <property type="term" value="F:nucleic acid binding"/>
    <property type="evidence" value="ECO:0007669"/>
    <property type="project" value="InterPro"/>
</dbReference>
<dbReference type="Pfam" id="PF02021">
    <property type="entry name" value="UPF0102"/>
    <property type="match status" value="1"/>
</dbReference>
<evidence type="ECO:0000313" key="3">
    <source>
        <dbReference type="EMBL" id="MEE3715960.1"/>
    </source>
</evidence>
<evidence type="ECO:0000256" key="2">
    <source>
        <dbReference type="HAMAP-Rule" id="MF_00048"/>
    </source>
</evidence>
<dbReference type="NCBIfam" id="TIGR00252">
    <property type="entry name" value="YraN family protein"/>
    <property type="match status" value="1"/>
</dbReference>
<dbReference type="InterPro" id="IPR011335">
    <property type="entry name" value="Restrct_endonuc-II-like"/>
</dbReference>
<evidence type="ECO:0000313" key="4">
    <source>
        <dbReference type="Proteomes" id="UP001333818"/>
    </source>
</evidence>
<reference evidence="3" key="1">
    <citation type="submission" date="2024-01" db="EMBL/GenBank/DDBJ databases">
        <title>Bank of Algae and Cyanobacteria of the Azores (BACA) strain genomes.</title>
        <authorList>
            <person name="Luz R."/>
            <person name="Cordeiro R."/>
            <person name="Fonseca A."/>
            <person name="Goncalves V."/>
        </authorList>
    </citation>
    <scope>NUCLEOTIDE SEQUENCE</scope>
    <source>
        <strain evidence="3">BACA0141</strain>
    </source>
</reference>
<dbReference type="AlphaFoldDB" id="A0AAW9PXH3"/>
<sequence length="123" mass="14343">MTSTSIGNMGEAFVASLLKANGWQIITTQWKCRWGEIDIIARDRHWLIFVEVKTRRDRNWDHDGALAITLRKQQKLYKAATEFLVQHPDLETLPCRFDVALVRYQRDCIDLQSYLEAAFTISN</sequence>
<dbReference type="NCBIfam" id="NF009150">
    <property type="entry name" value="PRK12497.1-3"/>
    <property type="match status" value="1"/>
</dbReference>
<dbReference type="Proteomes" id="UP001333818">
    <property type="component" value="Unassembled WGS sequence"/>
</dbReference>
<dbReference type="SUPFAM" id="SSF52980">
    <property type="entry name" value="Restriction endonuclease-like"/>
    <property type="match status" value="1"/>
</dbReference>
<accession>A0AAW9PXH3</accession>
<proteinExistence type="inferred from homology"/>
<dbReference type="HAMAP" id="MF_00048">
    <property type="entry name" value="UPF0102"/>
    <property type="match status" value="1"/>
</dbReference>
<evidence type="ECO:0000256" key="1">
    <source>
        <dbReference type="ARBA" id="ARBA00006738"/>
    </source>
</evidence>
<dbReference type="InterPro" id="IPR003509">
    <property type="entry name" value="UPF0102_YraN-like"/>
</dbReference>
<dbReference type="EMBL" id="JAZBJZ010000010">
    <property type="protein sequence ID" value="MEE3715960.1"/>
    <property type="molecule type" value="Genomic_DNA"/>
</dbReference>